<reference evidence="1" key="2">
    <citation type="submission" date="2020-06" db="EMBL/GenBank/DDBJ databases">
        <title>Helianthus annuus Genome sequencing and assembly Release 2.</title>
        <authorList>
            <person name="Gouzy J."/>
            <person name="Langlade N."/>
            <person name="Munos S."/>
        </authorList>
    </citation>
    <scope>NUCLEOTIDE SEQUENCE</scope>
    <source>
        <tissue evidence="1">Leaves</tissue>
    </source>
</reference>
<evidence type="ECO:0000313" key="1">
    <source>
        <dbReference type="EMBL" id="KAF5805381.1"/>
    </source>
</evidence>
<evidence type="ECO:0000313" key="2">
    <source>
        <dbReference type="Proteomes" id="UP000215914"/>
    </source>
</evidence>
<comment type="caution">
    <text evidence="1">The sequence shown here is derived from an EMBL/GenBank/DDBJ whole genome shotgun (WGS) entry which is preliminary data.</text>
</comment>
<accession>A0A9K3IZ33</accession>
<protein>
    <submittedName>
        <fullName evidence="1">Uncharacterized protein</fullName>
    </submittedName>
</protein>
<organism evidence="1 2">
    <name type="scientific">Helianthus annuus</name>
    <name type="common">Common sunflower</name>
    <dbReference type="NCBI Taxonomy" id="4232"/>
    <lineage>
        <taxon>Eukaryota</taxon>
        <taxon>Viridiplantae</taxon>
        <taxon>Streptophyta</taxon>
        <taxon>Embryophyta</taxon>
        <taxon>Tracheophyta</taxon>
        <taxon>Spermatophyta</taxon>
        <taxon>Magnoliopsida</taxon>
        <taxon>eudicotyledons</taxon>
        <taxon>Gunneridae</taxon>
        <taxon>Pentapetalae</taxon>
        <taxon>asterids</taxon>
        <taxon>campanulids</taxon>
        <taxon>Asterales</taxon>
        <taxon>Asteraceae</taxon>
        <taxon>Asteroideae</taxon>
        <taxon>Heliantheae alliance</taxon>
        <taxon>Heliantheae</taxon>
        <taxon>Helianthus</taxon>
    </lineage>
</organism>
<dbReference type="Gramene" id="mRNA:HanXRQr2_Chr05g0208651">
    <property type="protein sequence ID" value="CDS:HanXRQr2_Chr05g0208651.1"/>
    <property type="gene ID" value="HanXRQr2_Chr05g0208651"/>
</dbReference>
<name>A0A9K3IZ33_HELAN</name>
<dbReference type="AlphaFoldDB" id="A0A9K3IZ33"/>
<keyword evidence="2" id="KW-1185">Reference proteome</keyword>
<dbReference type="EMBL" id="MNCJ02000320">
    <property type="protein sequence ID" value="KAF5805381.1"/>
    <property type="molecule type" value="Genomic_DNA"/>
</dbReference>
<proteinExistence type="predicted"/>
<reference evidence="1" key="1">
    <citation type="journal article" date="2017" name="Nature">
        <title>The sunflower genome provides insights into oil metabolism, flowering and Asterid evolution.</title>
        <authorList>
            <person name="Badouin H."/>
            <person name="Gouzy J."/>
            <person name="Grassa C.J."/>
            <person name="Murat F."/>
            <person name="Staton S.E."/>
            <person name="Cottret L."/>
            <person name="Lelandais-Briere C."/>
            <person name="Owens G.L."/>
            <person name="Carrere S."/>
            <person name="Mayjonade B."/>
            <person name="Legrand L."/>
            <person name="Gill N."/>
            <person name="Kane N.C."/>
            <person name="Bowers J.E."/>
            <person name="Hubner S."/>
            <person name="Bellec A."/>
            <person name="Berard A."/>
            <person name="Berges H."/>
            <person name="Blanchet N."/>
            <person name="Boniface M.C."/>
            <person name="Brunel D."/>
            <person name="Catrice O."/>
            <person name="Chaidir N."/>
            <person name="Claudel C."/>
            <person name="Donnadieu C."/>
            <person name="Faraut T."/>
            <person name="Fievet G."/>
            <person name="Helmstetter N."/>
            <person name="King M."/>
            <person name="Knapp S.J."/>
            <person name="Lai Z."/>
            <person name="Le Paslier M.C."/>
            <person name="Lippi Y."/>
            <person name="Lorenzon L."/>
            <person name="Mandel J.R."/>
            <person name="Marage G."/>
            <person name="Marchand G."/>
            <person name="Marquand E."/>
            <person name="Bret-Mestries E."/>
            <person name="Morien E."/>
            <person name="Nambeesan S."/>
            <person name="Nguyen T."/>
            <person name="Pegot-Espagnet P."/>
            <person name="Pouilly N."/>
            <person name="Raftis F."/>
            <person name="Sallet E."/>
            <person name="Schiex T."/>
            <person name="Thomas J."/>
            <person name="Vandecasteele C."/>
            <person name="Vares D."/>
            <person name="Vear F."/>
            <person name="Vautrin S."/>
            <person name="Crespi M."/>
            <person name="Mangin B."/>
            <person name="Burke J.M."/>
            <person name="Salse J."/>
            <person name="Munos S."/>
            <person name="Vincourt P."/>
            <person name="Rieseberg L.H."/>
            <person name="Langlade N.B."/>
        </authorList>
    </citation>
    <scope>NUCLEOTIDE SEQUENCE</scope>
    <source>
        <tissue evidence="1">Leaves</tissue>
    </source>
</reference>
<gene>
    <name evidence="1" type="ORF">HanXRQr2_Chr05g0208651</name>
</gene>
<dbReference type="Proteomes" id="UP000215914">
    <property type="component" value="Unassembled WGS sequence"/>
</dbReference>
<sequence length="56" mass="6497">MYMEKIMTELDTVVWHFEVQRFYQNAIVFFFLDDLLFCSLISQLGQQLNGSTGSAA</sequence>